<dbReference type="EMBL" id="QNVT01000064">
    <property type="protein sequence ID" value="REC59039.1"/>
    <property type="molecule type" value="Genomic_DNA"/>
</dbReference>
<reference evidence="2" key="1">
    <citation type="submission" date="2018-06" db="EMBL/GenBank/DDBJ databases">
        <authorList>
            <person name="Lum Nde A."/>
            <person name="Hugo C."/>
        </authorList>
    </citation>
    <scope>NUCLEOTIDE SEQUENCE [LARGE SCALE GENOMIC DNA]</scope>
    <source>
        <strain evidence="2">1_F178</strain>
    </source>
</reference>
<name>A0A3D9C003_9FLAO</name>
<sequence>MEKKKFDFESFKEEATAGLYAGKIMGSTDGLFAPMLKQNLESMLDDDLEHHLEESKATIESNRKMT</sequence>
<protein>
    <submittedName>
        <fullName evidence="1">Uncharacterized protein</fullName>
    </submittedName>
</protein>
<dbReference type="Proteomes" id="UP000256686">
    <property type="component" value="Unassembled WGS sequence"/>
</dbReference>
<evidence type="ECO:0000313" key="2">
    <source>
        <dbReference type="Proteomes" id="UP000256686"/>
    </source>
</evidence>
<comment type="caution">
    <text evidence="1">The sequence shown here is derived from an EMBL/GenBank/DDBJ whole genome shotgun (WGS) entry which is preliminary data.</text>
</comment>
<accession>A0A3D9C003</accession>
<dbReference type="AlphaFoldDB" id="A0A3D9C003"/>
<organism evidence="1 2">
    <name type="scientific">Chryseobacterium pennae</name>
    <dbReference type="NCBI Taxonomy" id="2258962"/>
    <lineage>
        <taxon>Bacteria</taxon>
        <taxon>Pseudomonadati</taxon>
        <taxon>Bacteroidota</taxon>
        <taxon>Flavobacteriia</taxon>
        <taxon>Flavobacteriales</taxon>
        <taxon>Weeksellaceae</taxon>
        <taxon>Chryseobacterium group</taxon>
        <taxon>Chryseobacterium</taxon>
    </lineage>
</organism>
<gene>
    <name evidence="1" type="ORF">DRF65_28120</name>
</gene>
<dbReference type="RefSeq" id="WP_115974010.1">
    <property type="nucleotide sequence ID" value="NZ_QNVT01000064.1"/>
</dbReference>
<keyword evidence="2" id="KW-1185">Reference proteome</keyword>
<evidence type="ECO:0000313" key="1">
    <source>
        <dbReference type="EMBL" id="REC59039.1"/>
    </source>
</evidence>
<proteinExistence type="predicted"/>